<dbReference type="InterPro" id="IPR029787">
    <property type="entry name" value="Nucleotide_cyclase"/>
</dbReference>
<feature type="transmembrane region" description="Helical" evidence="3">
    <location>
        <begin position="181"/>
        <end position="203"/>
    </location>
</feature>
<dbReference type="SUPFAM" id="SSF55073">
    <property type="entry name" value="Nucleotide cyclase"/>
    <property type="match status" value="1"/>
</dbReference>
<dbReference type="NCBIfam" id="TIGR00254">
    <property type="entry name" value="GGDEF"/>
    <property type="match status" value="1"/>
</dbReference>
<evidence type="ECO:0000313" key="5">
    <source>
        <dbReference type="EMBL" id="MFC0717010.1"/>
    </source>
</evidence>
<sequence>MGMGIRRHRAYWSGVWLLLVLCAWPLAAAATSAGFPLVLQPLEVADAAGVDVAALRAGRLDGGLKPAVAPVIQLRQGEVGWWRITSPVPVPAAERPQLLLRSPFVNRVQAWVPGRDGPVHAALYGEHAAPTHAHRALVIELPQGLPAGAAVWLRMEGRSALPMQLAIEPLAQVHRDDLAYVAWRTLVLSVLVLLAVLAFIFRIGTGESSFAWFGGMLCFAVLYLVAVGGDARLLPGAEYLFSTTRAHVLVGGFGVVCSNLFQRSYLDLPGKLPGIDRLLWLGTALSASCGIGALVASARWQILAGNLGLILSSILLLAGSTILALRGDRPGRVVMASWLPLMVFTTLVATGHMGLWDAPPWLAQGLAGSFALASLLLAIGLADKLLELRRDRDHASALAVADKLTGLLNRSGIEAGLRQALQASGGGGLCIAFVDLDDFKPVNDEYGHGVGDQCLRIVSQRVRNQLRAGDLIGRYGGDEFLVVLPATPLAEALAVAERMRVSVRGRPLTIDQLRLRASLSIGVAESMPGDTVESLVERADAALYVSKQGGRNRVSGAAREEAGLAGASA</sequence>
<feature type="transmembrane region" description="Helical" evidence="3">
    <location>
        <begin position="302"/>
        <end position="325"/>
    </location>
</feature>
<evidence type="ECO:0000313" key="6">
    <source>
        <dbReference type="Proteomes" id="UP001589898"/>
    </source>
</evidence>
<keyword evidence="6" id="KW-1185">Reference proteome</keyword>
<feature type="transmembrane region" description="Helical" evidence="3">
    <location>
        <begin position="361"/>
        <end position="382"/>
    </location>
</feature>
<dbReference type="InterPro" id="IPR050469">
    <property type="entry name" value="Diguanylate_Cyclase"/>
</dbReference>
<keyword evidence="3" id="KW-1133">Transmembrane helix</keyword>
<feature type="transmembrane region" description="Helical" evidence="3">
    <location>
        <begin position="278"/>
        <end position="296"/>
    </location>
</feature>
<dbReference type="Gene3D" id="3.30.70.270">
    <property type="match status" value="1"/>
</dbReference>
<feature type="domain" description="GGDEF" evidence="4">
    <location>
        <begin position="427"/>
        <end position="559"/>
    </location>
</feature>
<dbReference type="SMART" id="SM00267">
    <property type="entry name" value="GGDEF"/>
    <property type="match status" value="1"/>
</dbReference>
<dbReference type="Pfam" id="PF07695">
    <property type="entry name" value="7TMR-DISM_7TM"/>
    <property type="match status" value="1"/>
</dbReference>
<proteinExistence type="predicted"/>
<comment type="catalytic activity">
    <reaction evidence="2">
        <text>2 GTP = 3',3'-c-di-GMP + 2 diphosphate</text>
        <dbReference type="Rhea" id="RHEA:24898"/>
        <dbReference type="ChEBI" id="CHEBI:33019"/>
        <dbReference type="ChEBI" id="CHEBI:37565"/>
        <dbReference type="ChEBI" id="CHEBI:58805"/>
        <dbReference type="EC" id="2.7.7.65"/>
    </reaction>
</comment>
<dbReference type="EC" id="2.7.7.65" evidence="1"/>
<dbReference type="InterPro" id="IPR011623">
    <property type="entry name" value="7TMR_DISM_rcpt_extracell_dom1"/>
</dbReference>
<name>A0ABV6SUA7_9GAMM</name>
<dbReference type="InterPro" id="IPR000160">
    <property type="entry name" value="GGDEF_dom"/>
</dbReference>
<dbReference type="PROSITE" id="PS50887">
    <property type="entry name" value="GGDEF"/>
    <property type="match status" value="1"/>
</dbReference>
<keyword evidence="3" id="KW-0472">Membrane</keyword>
<feature type="transmembrane region" description="Helical" evidence="3">
    <location>
        <begin position="337"/>
        <end position="355"/>
    </location>
</feature>
<dbReference type="PANTHER" id="PTHR45138:SF9">
    <property type="entry name" value="DIGUANYLATE CYCLASE DGCM-RELATED"/>
    <property type="match status" value="1"/>
</dbReference>
<reference evidence="5 6" key="1">
    <citation type="submission" date="2024-09" db="EMBL/GenBank/DDBJ databases">
        <authorList>
            <person name="Sun Q."/>
            <person name="Mori K."/>
        </authorList>
    </citation>
    <scope>NUCLEOTIDE SEQUENCE [LARGE SCALE GENOMIC DNA]</scope>
    <source>
        <strain evidence="5 6">KCTC 52403</strain>
    </source>
</reference>
<feature type="transmembrane region" description="Helical" evidence="3">
    <location>
        <begin position="246"/>
        <end position="266"/>
    </location>
</feature>
<evidence type="ECO:0000256" key="2">
    <source>
        <dbReference type="ARBA" id="ARBA00034247"/>
    </source>
</evidence>
<dbReference type="Proteomes" id="UP001589898">
    <property type="component" value="Unassembled WGS sequence"/>
</dbReference>
<dbReference type="CDD" id="cd01949">
    <property type="entry name" value="GGDEF"/>
    <property type="match status" value="1"/>
</dbReference>
<protein>
    <recommendedName>
        <fullName evidence="1">diguanylate cyclase</fullName>
        <ecNumber evidence="1">2.7.7.65</ecNumber>
    </recommendedName>
</protein>
<dbReference type="InterPro" id="IPR043128">
    <property type="entry name" value="Rev_trsase/Diguanyl_cyclase"/>
</dbReference>
<dbReference type="Pfam" id="PF00990">
    <property type="entry name" value="GGDEF"/>
    <property type="match status" value="1"/>
</dbReference>
<keyword evidence="3" id="KW-0812">Transmembrane</keyword>
<gene>
    <name evidence="5" type="ORF">ACFFFU_04465</name>
</gene>
<dbReference type="PANTHER" id="PTHR45138">
    <property type="entry name" value="REGULATORY COMPONENTS OF SENSORY TRANSDUCTION SYSTEM"/>
    <property type="match status" value="1"/>
</dbReference>
<dbReference type="EMBL" id="JBHLTF010000009">
    <property type="protein sequence ID" value="MFC0717010.1"/>
    <property type="molecule type" value="Genomic_DNA"/>
</dbReference>
<evidence type="ECO:0000256" key="3">
    <source>
        <dbReference type="SAM" id="Phobius"/>
    </source>
</evidence>
<evidence type="ECO:0000259" key="4">
    <source>
        <dbReference type="PROSITE" id="PS50887"/>
    </source>
</evidence>
<organism evidence="5 6">
    <name type="scientific">Luteimonas padinae</name>
    <dbReference type="NCBI Taxonomy" id="1714359"/>
    <lineage>
        <taxon>Bacteria</taxon>
        <taxon>Pseudomonadati</taxon>
        <taxon>Pseudomonadota</taxon>
        <taxon>Gammaproteobacteria</taxon>
        <taxon>Lysobacterales</taxon>
        <taxon>Lysobacteraceae</taxon>
        <taxon>Luteimonas</taxon>
    </lineage>
</organism>
<comment type="caution">
    <text evidence="5">The sequence shown here is derived from an EMBL/GenBank/DDBJ whole genome shotgun (WGS) entry which is preliminary data.</text>
</comment>
<evidence type="ECO:0000256" key="1">
    <source>
        <dbReference type="ARBA" id="ARBA00012528"/>
    </source>
</evidence>
<accession>A0ABV6SUA7</accession>
<dbReference type="RefSeq" id="WP_386751715.1">
    <property type="nucleotide sequence ID" value="NZ_JBHRUO010000002.1"/>
</dbReference>
<feature type="transmembrane region" description="Helical" evidence="3">
    <location>
        <begin position="210"/>
        <end position="226"/>
    </location>
</feature>